<dbReference type="Proteomes" id="UP000199514">
    <property type="component" value="Unassembled WGS sequence"/>
</dbReference>
<dbReference type="RefSeq" id="WP_143083966.1">
    <property type="nucleotide sequence ID" value="NZ_FOLE01000007.1"/>
</dbReference>
<dbReference type="OrthoDB" id="3193440at2"/>
<protein>
    <recommendedName>
        <fullName evidence="4">Ig-like domain (Group 3)</fullName>
    </recommendedName>
</protein>
<keyword evidence="1" id="KW-0732">Signal</keyword>
<evidence type="ECO:0000256" key="1">
    <source>
        <dbReference type="SAM" id="SignalP"/>
    </source>
</evidence>
<dbReference type="STRING" id="927664.SAMN05421780_107198"/>
<evidence type="ECO:0000313" key="3">
    <source>
        <dbReference type="Proteomes" id="UP000199514"/>
    </source>
</evidence>
<keyword evidence="3" id="KW-1185">Reference proteome</keyword>
<reference evidence="2 3" key="1">
    <citation type="submission" date="2016-10" db="EMBL/GenBank/DDBJ databases">
        <authorList>
            <person name="de Groot N.N."/>
        </authorList>
    </citation>
    <scope>NUCLEOTIDE SEQUENCE [LARGE SCALE GENOMIC DNA]</scope>
    <source>
        <strain evidence="2 3">DSM 6793</strain>
    </source>
</reference>
<proteinExistence type="predicted"/>
<accession>A0A1I1L2Z7</accession>
<sequence length="854" mass="93878">MKHYNSTQFFIMLAFSGTMLLSNWQHAVAQQKPNDQKKTATPATTLGKPSGAIVAAFGSIKIDNGAKFTTNKDKKVNLIISLQRPDPTRYKMMVSNEPSFAGKDWEHYLQMKPWVLDGEDGVKNVFVKFLDPAGNESEAISSSITLDRIPPSDLSIVINEDAQYCIDPALRVKLKINAKDAKTMRISNSPNFAGNPNFENYSPSKDFVLAPPTPPEGRRTVYAQFKDEAGNISESVQDTIRLDIKEPSIGSVKIAIGNGVKQDISRLVCNSKDKKITLNISSVGATKMIVVQGSAAPPALVAPTTPQTGTNKGKTTTPAVATKKVEGVEAYATVKEITLDGEDGEKTIQVYFGDEAGNRTKIPAITKIILDRQGPTNGLLKIDDNKEYTINPQHKVNLKLEAKGEPFQMMISNKPDFAGASWEGYTTIKNQWTLEGEDGEKTVYVKFKDRADNESEIFSDKIIQDTKPPIVNKFVIDNDSAYTTNPAGKVNIQIDVTEAETMILSNTPLNPLSYLNQPATNSGAWKKYNTSESNYQLDMYEGEKTIYALFKDKAGNISKLAFDKITFDKIAPSSPKIIIEDNAPWIINADKKVKLTLSADQSPAYVMVSNNDKFTGASWEHFAPVKKDWVLDGEDGEKTVYVKYKDKAGNISAVANAKTKMDRKAPTEPKIIINSDSVYTRSIEKKVNLKISAKDATQMRISQNPSFPPGLQGWETFITTKPLILEGGDGNKSVYIQFKDQAGNISATASDSIRLDRTAPIPGTLVIDDGAEFSNNKEKKVNLKFSANGAKEMMISGSAAFTGAKWEPYSPTKANYVLEGNEDGPRIIYAKFRDDAGNVSNPPIQGNIKLKRKF</sequence>
<feature type="chain" id="PRO_5011600485" description="Ig-like domain (Group 3)" evidence="1">
    <location>
        <begin position="28"/>
        <end position="854"/>
    </location>
</feature>
<feature type="signal peptide" evidence="1">
    <location>
        <begin position="1"/>
        <end position="27"/>
    </location>
</feature>
<gene>
    <name evidence="2" type="ORF">SAMN05421780_107198</name>
</gene>
<dbReference type="AlphaFoldDB" id="A0A1I1L2Z7"/>
<evidence type="ECO:0000313" key="2">
    <source>
        <dbReference type="EMBL" id="SFC63980.1"/>
    </source>
</evidence>
<organism evidence="2 3">
    <name type="scientific">Flexibacter flexilis DSM 6793</name>
    <dbReference type="NCBI Taxonomy" id="927664"/>
    <lineage>
        <taxon>Bacteria</taxon>
        <taxon>Pseudomonadati</taxon>
        <taxon>Bacteroidota</taxon>
        <taxon>Cytophagia</taxon>
        <taxon>Cytophagales</taxon>
        <taxon>Flexibacteraceae</taxon>
        <taxon>Flexibacter</taxon>
    </lineage>
</organism>
<evidence type="ECO:0008006" key="4">
    <source>
        <dbReference type="Google" id="ProtNLM"/>
    </source>
</evidence>
<name>A0A1I1L2Z7_9BACT</name>
<dbReference type="EMBL" id="FOLE01000007">
    <property type="protein sequence ID" value="SFC63980.1"/>
    <property type="molecule type" value="Genomic_DNA"/>
</dbReference>